<dbReference type="InterPro" id="IPR005162">
    <property type="entry name" value="Retrotrans_gag_dom"/>
</dbReference>
<feature type="compositionally biased region" description="Basic and acidic residues" evidence="1">
    <location>
        <begin position="347"/>
        <end position="362"/>
    </location>
</feature>
<comment type="caution">
    <text evidence="3">The sequence shown here is derived from an EMBL/GenBank/DDBJ whole genome shotgun (WGS) entry which is preliminary data.</text>
</comment>
<feature type="compositionally biased region" description="Basic and acidic residues" evidence="1">
    <location>
        <begin position="290"/>
        <end position="300"/>
    </location>
</feature>
<dbReference type="EMBL" id="BKCJ010008920">
    <property type="protein sequence ID" value="GEU84558.1"/>
    <property type="molecule type" value="Genomic_DNA"/>
</dbReference>
<proteinExistence type="predicted"/>
<feature type="domain" description="Retrotransposon gag" evidence="2">
    <location>
        <begin position="227"/>
        <end position="292"/>
    </location>
</feature>
<organism evidence="3">
    <name type="scientific">Tanacetum cinerariifolium</name>
    <name type="common">Dalmatian daisy</name>
    <name type="synonym">Chrysanthemum cinerariifolium</name>
    <dbReference type="NCBI Taxonomy" id="118510"/>
    <lineage>
        <taxon>Eukaryota</taxon>
        <taxon>Viridiplantae</taxon>
        <taxon>Streptophyta</taxon>
        <taxon>Embryophyta</taxon>
        <taxon>Tracheophyta</taxon>
        <taxon>Spermatophyta</taxon>
        <taxon>Magnoliopsida</taxon>
        <taxon>eudicotyledons</taxon>
        <taxon>Gunneridae</taxon>
        <taxon>Pentapetalae</taxon>
        <taxon>asterids</taxon>
        <taxon>campanulids</taxon>
        <taxon>Asterales</taxon>
        <taxon>Asteraceae</taxon>
        <taxon>Asteroideae</taxon>
        <taxon>Anthemideae</taxon>
        <taxon>Anthemidinae</taxon>
        <taxon>Tanacetum</taxon>
    </lineage>
</organism>
<evidence type="ECO:0000256" key="1">
    <source>
        <dbReference type="SAM" id="MobiDB-lite"/>
    </source>
</evidence>
<reference evidence="3" key="1">
    <citation type="journal article" date="2019" name="Sci. Rep.">
        <title>Draft genome of Tanacetum cinerariifolium, the natural source of mosquito coil.</title>
        <authorList>
            <person name="Yamashiro T."/>
            <person name="Shiraishi A."/>
            <person name="Satake H."/>
            <person name="Nakayama K."/>
        </authorList>
    </citation>
    <scope>NUCLEOTIDE SEQUENCE</scope>
</reference>
<feature type="region of interest" description="Disordered" evidence="1">
    <location>
        <begin position="290"/>
        <end position="320"/>
    </location>
</feature>
<sequence>MEAIKLVHEALDDPESPPPSPLSTHLFATYQKVTAEADLTKRERALITVLPYKTKVGKTFVSVAATSQGETTLTVCMTRVRGQFHTTLEDMDSYPAACLEELAVFMTKWDVKPQVKIDQWETLLEDPIDELISRFRQKMALRRQPTVNQNPPVNRSTIRNTSDINSGIDAQMVNQLIATRVAEALTAAAVTHATSIQEETNLRSNTSQNKLESQFKISNITEGDRVKFTSSTLLDSALTWWNLYVHFVTLNATHITTWNDFKAMFIWKYYPRNKVMQTENELSNLKELGENSRDKQKWNDNHYNNKNTNNIGNFNPNKCPKTKRVFTARQGQDIRPRNVELYLVLQAKEDPIPNEDKEESRNPRRNNQASTSNQGGSKEAGRIYHLCAEAAVHDNNVVKGVAPVARALYHLAPAELKELAEQLKDLSDKGFIRTSSSP</sequence>
<dbReference type="Gene3D" id="3.10.10.10">
    <property type="entry name" value="HIV Type 1 Reverse Transcriptase, subunit A, domain 1"/>
    <property type="match status" value="1"/>
</dbReference>
<protein>
    <recommendedName>
        <fullName evidence="2">Retrotransposon gag domain-containing protein</fullName>
    </recommendedName>
</protein>
<accession>A0A6L2NE99</accession>
<gene>
    <name evidence="3" type="ORF">Tci_056536</name>
</gene>
<feature type="region of interest" description="Disordered" evidence="1">
    <location>
        <begin position="346"/>
        <end position="378"/>
    </location>
</feature>
<feature type="compositionally biased region" description="Polar residues" evidence="1">
    <location>
        <begin position="365"/>
        <end position="376"/>
    </location>
</feature>
<dbReference type="AlphaFoldDB" id="A0A6L2NE99"/>
<feature type="compositionally biased region" description="Low complexity" evidence="1">
    <location>
        <begin position="301"/>
        <end position="317"/>
    </location>
</feature>
<evidence type="ECO:0000313" key="3">
    <source>
        <dbReference type="EMBL" id="GEU84558.1"/>
    </source>
</evidence>
<evidence type="ECO:0000259" key="2">
    <source>
        <dbReference type="Pfam" id="PF03732"/>
    </source>
</evidence>
<name>A0A6L2NE99_TANCI</name>
<dbReference type="Pfam" id="PF03732">
    <property type="entry name" value="Retrotrans_gag"/>
    <property type="match status" value="1"/>
</dbReference>